<evidence type="ECO:0000313" key="3">
    <source>
        <dbReference type="Proteomes" id="UP000821837"/>
    </source>
</evidence>
<gene>
    <name evidence="2" type="ORF">HPB52_006444</name>
</gene>
<name>A0A9D4PM21_RHISA</name>
<organism evidence="2 3">
    <name type="scientific">Rhipicephalus sanguineus</name>
    <name type="common">Brown dog tick</name>
    <name type="synonym">Ixodes sanguineus</name>
    <dbReference type="NCBI Taxonomy" id="34632"/>
    <lineage>
        <taxon>Eukaryota</taxon>
        <taxon>Metazoa</taxon>
        <taxon>Ecdysozoa</taxon>
        <taxon>Arthropoda</taxon>
        <taxon>Chelicerata</taxon>
        <taxon>Arachnida</taxon>
        <taxon>Acari</taxon>
        <taxon>Parasitiformes</taxon>
        <taxon>Ixodida</taxon>
        <taxon>Ixodoidea</taxon>
        <taxon>Ixodidae</taxon>
        <taxon>Rhipicephalinae</taxon>
        <taxon>Rhipicephalus</taxon>
        <taxon>Rhipicephalus</taxon>
    </lineage>
</organism>
<evidence type="ECO:0000313" key="2">
    <source>
        <dbReference type="EMBL" id="KAH7946969.1"/>
    </source>
</evidence>
<reference evidence="2" key="1">
    <citation type="journal article" date="2020" name="Cell">
        <title>Large-Scale Comparative Analyses of Tick Genomes Elucidate Their Genetic Diversity and Vector Capacities.</title>
        <authorList>
            <consortium name="Tick Genome and Microbiome Consortium (TIGMIC)"/>
            <person name="Jia N."/>
            <person name="Wang J."/>
            <person name="Shi W."/>
            <person name="Du L."/>
            <person name="Sun Y."/>
            <person name="Zhan W."/>
            <person name="Jiang J.F."/>
            <person name="Wang Q."/>
            <person name="Zhang B."/>
            <person name="Ji P."/>
            <person name="Bell-Sakyi L."/>
            <person name="Cui X.M."/>
            <person name="Yuan T.T."/>
            <person name="Jiang B.G."/>
            <person name="Yang W.F."/>
            <person name="Lam T.T."/>
            <person name="Chang Q.C."/>
            <person name="Ding S.J."/>
            <person name="Wang X.J."/>
            <person name="Zhu J.G."/>
            <person name="Ruan X.D."/>
            <person name="Zhao L."/>
            <person name="Wei J.T."/>
            <person name="Ye R.Z."/>
            <person name="Que T.C."/>
            <person name="Du C.H."/>
            <person name="Zhou Y.H."/>
            <person name="Cheng J.X."/>
            <person name="Dai P.F."/>
            <person name="Guo W.B."/>
            <person name="Han X.H."/>
            <person name="Huang E.J."/>
            <person name="Li L.F."/>
            <person name="Wei W."/>
            <person name="Gao Y.C."/>
            <person name="Liu J.Z."/>
            <person name="Shao H.Z."/>
            <person name="Wang X."/>
            <person name="Wang C.C."/>
            <person name="Yang T.C."/>
            <person name="Huo Q.B."/>
            <person name="Li W."/>
            <person name="Chen H.Y."/>
            <person name="Chen S.E."/>
            <person name="Zhou L.G."/>
            <person name="Ni X.B."/>
            <person name="Tian J.H."/>
            <person name="Sheng Y."/>
            <person name="Liu T."/>
            <person name="Pan Y.S."/>
            <person name="Xia L.Y."/>
            <person name="Li J."/>
            <person name="Zhao F."/>
            <person name="Cao W.C."/>
        </authorList>
    </citation>
    <scope>NUCLEOTIDE SEQUENCE</scope>
    <source>
        <strain evidence="2">Rsan-2018</strain>
    </source>
</reference>
<reference evidence="2" key="2">
    <citation type="submission" date="2021-09" db="EMBL/GenBank/DDBJ databases">
        <authorList>
            <person name="Jia N."/>
            <person name="Wang J."/>
            <person name="Shi W."/>
            <person name="Du L."/>
            <person name="Sun Y."/>
            <person name="Zhan W."/>
            <person name="Jiang J."/>
            <person name="Wang Q."/>
            <person name="Zhang B."/>
            <person name="Ji P."/>
            <person name="Sakyi L.B."/>
            <person name="Cui X."/>
            <person name="Yuan T."/>
            <person name="Jiang B."/>
            <person name="Yang W."/>
            <person name="Lam T.T.-Y."/>
            <person name="Chang Q."/>
            <person name="Ding S."/>
            <person name="Wang X."/>
            <person name="Zhu J."/>
            <person name="Ruan X."/>
            <person name="Zhao L."/>
            <person name="Wei J."/>
            <person name="Que T."/>
            <person name="Du C."/>
            <person name="Cheng J."/>
            <person name="Dai P."/>
            <person name="Han X."/>
            <person name="Huang E."/>
            <person name="Gao Y."/>
            <person name="Liu J."/>
            <person name="Shao H."/>
            <person name="Ye R."/>
            <person name="Li L."/>
            <person name="Wei W."/>
            <person name="Wang X."/>
            <person name="Wang C."/>
            <person name="Huo Q."/>
            <person name="Li W."/>
            <person name="Guo W."/>
            <person name="Chen H."/>
            <person name="Chen S."/>
            <person name="Zhou L."/>
            <person name="Zhou L."/>
            <person name="Ni X."/>
            <person name="Tian J."/>
            <person name="Zhou Y."/>
            <person name="Sheng Y."/>
            <person name="Liu T."/>
            <person name="Pan Y."/>
            <person name="Xia L."/>
            <person name="Li J."/>
            <person name="Zhao F."/>
            <person name="Cao W."/>
        </authorList>
    </citation>
    <scope>NUCLEOTIDE SEQUENCE</scope>
    <source>
        <strain evidence="2">Rsan-2018</strain>
        <tissue evidence="2">Larvae</tissue>
    </source>
</reference>
<keyword evidence="3" id="KW-1185">Reference proteome</keyword>
<dbReference type="AlphaFoldDB" id="A0A9D4PM21"/>
<proteinExistence type="predicted"/>
<feature type="region of interest" description="Disordered" evidence="1">
    <location>
        <begin position="1"/>
        <end position="131"/>
    </location>
</feature>
<comment type="caution">
    <text evidence="2">The sequence shown here is derived from an EMBL/GenBank/DDBJ whole genome shotgun (WGS) entry which is preliminary data.</text>
</comment>
<accession>A0A9D4PM21</accession>
<dbReference type="EMBL" id="JABSTV010001252">
    <property type="protein sequence ID" value="KAH7946969.1"/>
    <property type="molecule type" value="Genomic_DNA"/>
</dbReference>
<evidence type="ECO:0000256" key="1">
    <source>
        <dbReference type="SAM" id="MobiDB-lite"/>
    </source>
</evidence>
<sequence length="157" mass="16030">MDPARTRLTWSAVPSMEAPAEVPELEGDAGSPGPLQEPDPQEGPSGLCRGHAGSPGPLQEPDPQEGPSGLCRGDAGSPGPLQEPDTQEGPSGLCRGDAGSPGPLQEPDPQPGPSGLCRGTPCHGTPTGRRLGIKPTLTGIVLSSTMPQLHSYCEELM</sequence>
<dbReference type="Proteomes" id="UP000821837">
    <property type="component" value="Chromosome 6"/>
</dbReference>
<protein>
    <submittedName>
        <fullName evidence="2">Uncharacterized protein</fullName>
    </submittedName>
</protein>